<comment type="caution">
    <text evidence="4">The sequence shown here is derived from an EMBL/GenBank/DDBJ whole genome shotgun (WGS) entry which is preliminary data.</text>
</comment>
<dbReference type="Pfam" id="PF26526">
    <property type="entry name" value="DUF8175"/>
    <property type="match status" value="1"/>
</dbReference>
<dbReference type="RefSeq" id="WP_199708604.1">
    <property type="nucleotide sequence ID" value="NZ_JAEMNV010000017.1"/>
</dbReference>
<keyword evidence="2" id="KW-0472">Membrane</keyword>
<sequence>MSDSSEATESKRKRPSVTAAAVIFVVFALVCTAIAVIVRLSGGEDTASPSPSPQSPVTAIPNPSSAPGQRPDAGSNTQPAGIGVPTTDRLGRRIDIPNWIGGWALPQTPVEHAPYLPIVAADAPAGLMWQRVNDGVAVPFSTSDGPTTIDGLQASGFARTPQGAALAAAQIFYRLAAVDNRTAQRMFDEQTVMLPAQRQLVDDQLRQEGPGKHRTPADALSYISKTDAFRLLSYAEDFAVVEFAEQSPPTDDGKPRWGTSRHTVVWEGGDWKLKFQDNDTDQRGHTSTLGGWTPW</sequence>
<keyword evidence="2" id="KW-0812">Transmembrane</keyword>
<organism evidence="4 5">
    <name type="scientific">Antrihabitans stalagmiti</name>
    <dbReference type="NCBI Taxonomy" id="2799499"/>
    <lineage>
        <taxon>Bacteria</taxon>
        <taxon>Bacillati</taxon>
        <taxon>Actinomycetota</taxon>
        <taxon>Actinomycetes</taxon>
        <taxon>Mycobacteriales</taxon>
        <taxon>Nocardiaceae</taxon>
        <taxon>Antrihabitans</taxon>
    </lineage>
</organism>
<keyword evidence="2" id="KW-1133">Transmembrane helix</keyword>
<reference evidence="4" key="1">
    <citation type="submission" date="2020-12" db="EMBL/GenBank/DDBJ databases">
        <title>Antrihabitans popcorni sp. nov. and Antrihabitans auranticaus sp. nov., isolated from a larva cave.</title>
        <authorList>
            <person name="Lee S.D."/>
            <person name="Kim I.S."/>
        </authorList>
    </citation>
    <scope>NUCLEOTIDE SEQUENCE</scope>
    <source>
        <strain evidence="4">YC3-6</strain>
    </source>
</reference>
<dbReference type="EMBL" id="JAEMNV010000017">
    <property type="protein sequence ID" value="MBJ8342903.1"/>
    <property type="molecule type" value="Genomic_DNA"/>
</dbReference>
<dbReference type="InterPro" id="IPR058488">
    <property type="entry name" value="DUF8175"/>
</dbReference>
<evidence type="ECO:0000313" key="4">
    <source>
        <dbReference type="EMBL" id="MBJ8342903.1"/>
    </source>
</evidence>
<dbReference type="Proteomes" id="UP000655868">
    <property type="component" value="Unassembled WGS sequence"/>
</dbReference>
<protein>
    <recommendedName>
        <fullName evidence="3">DUF8175 domain-containing protein</fullName>
    </recommendedName>
</protein>
<feature type="transmembrane region" description="Helical" evidence="2">
    <location>
        <begin position="21"/>
        <end position="42"/>
    </location>
</feature>
<evidence type="ECO:0000256" key="1">
    <source>
        <dbReference type="SAM" id="MobiDB-lite"/>
    </source>
</evidence>
<name>A0A934U7D4_9NOCA</name>
<gene>
    <name evidence="4" type="ORF">JGU71_28835</name>
</gene>
<feature type="region of interest" description="Disordered" evidence="1">
    <location>
        <begin position="43"/>
        <end position="89"/>
    </location>
</feature>
<proteinExistence type="predicted"/>
<evidence type="ECO:0000259" key="3">
    <source>
        <dbReference type="Pfam" id="PF26526"/>
    </source>
</evidence>
<keyword evidence="5" id="KW-1185">Reference proteome</keyword>
<accession>A0A934U7D4</accession>
<feature type="compositionally biased region" description="Polar residues" evidence="1">
    <location>
        <begin position="55"/>
        <end position="67"/>
    </location>
</feature>
<feature type="domain" description="DUF8175" evidence="3">
    <location>
        <begin position="96"/>
        <end position="294"/>
    </location>
</feature>
<evidence type="ECO:0000256" key="2">
    <source>
        <dbReference type="SAM" id="Phobius"/>
    </source>
</evidence>
<dbReference type="AlphaFoldDB" id="A0A934U7D4"/>
<evidence type="ECO:0000313" key="5">
    <source>
        <dbReference type="Proteomes" id="UP000655868"/>
    </source>
</evidence>